<protein>
    <submittedName>
        <fullName evidence="2">Putative secreted protein</fullName>
    </submittedName>
</protein>
<reference evidence="2" key="1">
    <citation type="journal article" date="2015" name="PLoS ONE">
        <title>An Insight into the Sialome of the Lone Star Tick, Amblyomma americanum, with a Glimpse on Its Time Dependent Gene Expression.</title>
        <authorList>
            <person name="Karim S."/>
            <person name="Ribeiro J.M."/>
        </authorList>
    </citation>
    <scope>NUCLEOTIDE SEQUENCE</scope>
    <source>
        <tissue evidence="2">Salivary gland</tissue>
    </source>
</reference>
<name>A0A0C9R5F3_AMBAM</name>
<keyword evidence="1" id="KW-0732">Signal</keyword>
<evidence type="ECO:0000313" key="2">
    <source>
        <dbReference type="EMBL" id="JAG92195.1"/>
    </source>
</evidence>
<sequence length="148" mass="16501">MQAAVAVLVCLLVSDLIEGHNRFDNDDADNCVDIAFRKLNQTVKNNAKFVKPVVLRDFIEPSSSEDELVTPKTISLGLMHGLGSLRRTSRCSLKKKSEHYKVQCPVSFDDLHCTLPRVNNTIDYVLSVQAEGKINFRLQRAGAGPHHN</sequence>
<feature type="non-terminal residue" evidence="2">
    <location>
        <position position="148"/>
    </location>
</feature>
<dbReference type="AlphaFoldDB" id="A0A0C9R5F3"/>
<organism evidence="2">
    <name type="scientific">Amblyomma americanum</name>
    <name type="common">Lone star tick</name>
    <dbReference type="NCBI Taxonomy" id="6943"/>
    <lineage>
        <taxon>Eukaryota</taxon>
        <taxon>Metazoa</taxon>
        <taxon>Ecdysozoa</taxon>
        <taxon>Arthropoda</taxon>
        <taxon>Chelicerata</taxon>
        <taxon>Arachnida</taxon>
        <taxon>Acari</taxon>
        <taxon>Parasitiformes</taxon>
        <taxon>Ixodida</taxon>
        <taxon>Ixodoidea</taxon>
        <taxon>Ixodidae</taxon>
        <taxon>Amblyomminae</taxon>
        <taxon>Amblyomma</taxon>
    </lineage>
</organism>
<proteinExistence type="evidence at transcript level"/>
<accession>A0A0C9R5F3</accession>
<feature type="signal peptide" evidence="1">
    <location>
        <begin position="1"/>
        <end position="19"/>
    </location>
</feature>
<feature type="chain" id="PRO_5002201620" evidence="1">
    <location>
        <begin position="20"/>
        <end position="148"/>
    </location>
</feature>
<dbReference type="EMBL" id="GBZX01000545">
    <property type="protein sequence ID" value="JAG92195.1"/>
    <property type="molecule type" value="mRNA"/>
</dbReference>
<evidence type="ECO:0000256" key="1">
    <source>
        <dbReference type="SAM" id="SignalP"/>
    </source>
</evidence>